<organism evidence="2 3">
    <name type="scientific">Cystoisospora suis</name>
    <dbReference type="NCBI Taxonomy" id="483139"/>
    <lineage>
        <taxon>Eukaryota</taxon>
        <taxon>Sar</taxon>
        <taxon>Alveolata</taxon>
        <taxon>Apicomplexa</taxon>
        <taxon>Conoidasida</taxon>
        <taxon>Coccidia</taxon>
        <taxon>Eucoccidiorida</taxon>
        <taxon>Eimeriorina</taxon>
        <taxon>Sarcocystidae</taxon>
        <taxon>Cystoisospora</taxon>
    </lineage>
</organism>
<feature type="compositionally biased region" description="Low complexity" evidence="1">
    <location>
        <begin position="1885"/>
        <end position="1895"/>
    </location>
</feature>
<feature type="region of interest" description="Disordered" evidence="1">
    <location>
        <begin position="1978"/>
        <end position="2180"/>
    </location>
</feature>
<feature type="compositionally biased region" description="Acidic residues" evidence="1">
    <location>
        <begin position="3122"/>
        <end position="3131"/>
    </location>
</feature>
<feature type="compositionally biased region" description="Low complexity" evidence="1">
    <location>
        <begin position="2925"/>
        <end position="2944"/>
    </location>
</feature>
<feature type="compositionally biased region" description="Basic and acidic residues" evidence="1">
    <location>
        <begin position="329"/>
        <end position="356"/>
    </location>
</feature>
<feature type="compositionally biased region" description="Pro residues" evidence="1">
    <location>
        <begin position="470"/>
        <end position="485"/>
    </location>
</feature>
<feature type="compositionally biased region" description="Pro residues" evidence="1">
    <location>
        <begin position="3790"/>
        <end position="3809"/>
    </location>
</feature>
<feature type="compositionally biased region" description="Low complexity" evidence="1">
    <location>
        <begin position="1162"/>
        <end position="1175"/>
    </location>
</feature>
<feature type="compositionally biased region" description="Basic residues" evidence="1">
    <location>
        <begin position="4386"/>
        <end position="4395"/>
    </location>
</feature>
<feature type="compositionally biased region" description="Polar residues" evidence="1">
    <location>
        <begin position="1062"/>
        <end position="1073"/>
    </location>
</feature>
<feature type="region of interest" description="Disordered" evidence="1">
    <location>
        <begin position="4107"/>
        <end position="4203"/>
    </location>
</feature>
<feature type="compositionally biased region" description="Low complexity" evidence="1">
    <location>
        <begin position="3984"/>
        <end position="4035"/>
    </location>
</feature>
<feature type="compositionally biased region" description="Polar residues" evidence="1">
    <location>
        <begin position="3257"/>
        <end position="3272"/>
    </location>
</feature>
<feature type="compositionally biased region" description="Polar residues" evidence="1">
    <location>
        <begin position="1519"/>
        <end position="1532"/>
    </location>
</feature>
<feature type="compositionally biased region" description="Basic and acidic residues" evidence="1">
    <location>
        <begin position="1183"/>
        <end position="1199"/>
    </location>
</feature>
<feature type="compositionally biased region" description="Polar residues" evidence="1">
    <location>
        <begin position="679"/>
        <end position="694"/>
    </location>
</feature>
<feature type="compositionally biased region" description="Low complexity" evidence="1">
    <location>
        <begin position="2846"/>
        <end position="2860"/>
    </location>
</feature>
<dbReference type="RefSeq" id="XP_067926893.1">
    <property type="nucleotide sequence ID" value="XM_068061130.1"/>
</dbReference>
<feature type="region of interest" description="Disordered" evidence="1">
    <location>
        <begin position="1120"/>
        <end position="1280"/>
    </location>
</feature>
<feature type="compositionally biased region" description="Basic and acidic residues" evidence="1">
    <location>
        <begin position="4396"/>
        <end position="4410"/>
    </location>
</feature>
<feature type="compositionally biased region" description="Basic and acidic residues" evidence="1">
    <location>
        <begin position="4159"/>
        <end position="4186"/>
    </location>
</feature>
<feature type="compositionally biased region" description="Basic and acidic residues" evidence="1">
    <location>
        <begin position="2069"/>
        <end position="2091"/>
    </location>
</feature>
<feature type="compositionally biased region" description="Basic and acidic residues" evidence="1">
    <location>
        <begin position="3818"/>
        <end position="3841"/>
    </location>
</feature>
<feature type="region of interest" description="Disordered" evidence="1">
    <location>
        <begin position="2197"/>
        <end position="2736"/>
    </location>
</feature>
<feature type="compositionally biased region" description="Low complexity" evidence="1">
    <location>
        <begin position="610"/>
        <end position="626"/>
    </location>
</feature>
<feature type="region of interest" description="Disordered" evidence="1">
    <location>
        <begin position="3939"/>
        <end position="4061"/>
    </location>
</feature>
<feature type="region of interest" description="Disordered" evidence="1">
    <location>
        <begin position="1317"/>
        <end position="1576"/>
    </location>
</feature>
<dbReference type="EMBL" id="MIGC01000365">
    <property type="protein sequence ID" value="PHJ25221.1"/>
    <property type="molecule type" value="Genomic_DNA"/>
</dbReference>
<feature type="compositionally biased region" description="Basic and acidic residues" evidence="1">
    <location>
        <begin position="3369"/>
        <end position="3464"/>
    </location>
</feature>
<feature type="compositionally biased region" description="Low complexity" evidence="1">
    <location>
        <begin position="720"/>
        <end position="740"/>
    </location>
</feature>
<feature type="region of interest" description="Disordered" evidence="1">
    <location>
        <begin position="149"/>
        <end position="443"/>
    </location>
</feature>
<dbReference type="GeneID" id="94424341"/>
<name>A0A2C6KMI0_9APIC</name>
<feature type="compositionally biased region" description="Basic and acidic residues" evidence="1">
    <location>
        <begin position="3685"/>
        <end position="3699"/>
    </location>
</feature>
<feature type="compositionally biased region" description="Low complexity" evidence="1">
    <location>
        <begin position="4376"/>
        <end position="4385"/>
    </location>
</feature>
<reference evidence="2 3" key="1">
    <citation type="journal article" date="2017" name="Int. J. Parasitol.">
        <title>The genome of the protozoan parasite Cystoisospora suis and a reverse vaccinology approach to identify vaccine candidates.</title>
        <authorList>
            <person name="Palmieri N."/>
            <person name="Shrestha A."/>
            <person name="Ruttkowski B."/>
            <person name="Beck T."/>
            <person name="Vogl C."/>
            <person name="Tomley F."/>
            <person name="Blake D.P."/>
            <person name="Joachim A."/>
        </authorList>
    </citation>
    <scope>NUCLEOTIDE SEQUENCE [LARGE SCALE GENOMIC DNA]</scope>
    <source>
        <strain evidence="2 3">Wien I</strain>
    </source>
</reference>
<feature type="compositionally biased region" description="Basic and acidic residues" evidence="1">
    <location>
        <begin position="3537"/>
        <end position="3561"/>
    </location>
</feature>
<evidence type="ECO:0000256" key="1">
    <source>
        <dbReference type="SAM" id="MobiDB-lite"/>
    </source>
</evidence>
<feature type="compositionally biased region" description="Basic and acidic residues" evidence="1">
    <location>
        <begin position="2026"/>
        <end position="2043"/>
    </location>
</feature>
<sequence length="4528" mass="495306">MPGVDSTTALLHTLSQASPALFHEALGLPIPPSSSSYPDTSNLPAPFPPSSSSSSTFFPDPFQQNLPSSLPQPWGGDLRPDTVMGYPRSLSGGGGGMPASQPHTSYPLPPSFGPGVGAASNGEGQGQREGVVPTGPMIERTTITISAIGINGEEREDEEDAGGGGGDVYYYRIPQPHHQQSPWSHNVEPFPTGAPSGGFAGPPSYQPYHGYSASSQLASTLAAVNPLLPSPPGSSQQTRQGQGPPPSASSAVPSIGQDMREGPSFFTGGSTGMRMPPGLTAVERANASGPSYDHLQSYEEYQGLPAVNRPTSNSAAPFPPVPSTTTGRTDSHEANRDRGGSGNDPQDRNSGRERGESFGSAVWRRISSFIMTGGGAGGGGEEEEERGEHRLQRQRSSSPSSSGATENDRHSSASSSRRGTPSNHTSRNNEHNREFTSLSTPPLDFFSSLMLVPSISPSLLAFAPPSLGVRPPPRPPANVRPPPPAQMMAPPSDRSQALLPAPMPRNPSFAPGMTGSSGRPSPSLLPFLSPPGGRPVSSSLSAGAQPSSIEVSHTSGMMGERDASTSAAPTAPGGQRAWGYRPIAQFNATLYFDLMPDGTVRPVRVDAPTSSSFSSSSSSSPSIPSSLTGGRTQEPHDVSPSPLPLPPHPSVERRRSQDEFLLDTYREHQSQGYVPINSLEGTSSSSQQGISLTQGPPPSHSHRLFSYHGTPSSLASDINSSHTRSRSSSTHTAAAFAPSTQPTGDPQGRMTVSGGYTAGIGGQDQHLNVIRGHPDQGSWSRFPQDPCRIAPHPTSQSDEAYSYYRREPPQQISHASLSTGLMMGGEERGREGYSHSPIPRPVTFPSGGSRLINGDDPREQAGRLGANDGRDEAIHQPPDLSGTIGSLSSSSSFSNAGTFQDEMSTRLQTTVTGAPLPIPPGRLLVPGSVPTAASSSTGGGGALSAWSSSAERREGETRRRGTSDGLTRDGRIENESLRLGGSRRQSTPSATFDRGQLNGASHRRFPLSLREGDHLPVTGGNYTRNSHGGGSFQARPSVDSSSSLGQTGRAEEKNDVERAESLVSTHNTSSLTASHLAGFKGGGTPAIQQAEEEGGTFTLSADDRRLPICLAYPFADHLDDEDGTSSCSPPLPQNGPSQLSMTGGGDRGKEATAVAPGMRVEPSSSSAPTSHPHPSFYTPSVQGERERRRSESLGEERRPNGTRGLLPPSSLSGAPEAPPHHHPYPRRIPSLSVPPTSVTPPPPSHPLTLSRTSSQRRDQERGPAGEGARGEEEQGEGEMRSDLLLLLQRPQSAPSIISEESILTAATTALQEVLHLGPSRGHSTTRGWAHGPPSTSNTATGSRISLNCSTPPPLSDMNGILPTSSHHPTHSPPPPPHLLPLPHHPPSFVSVVPPQQQQQERFSSLSNGQDHSYEASAPSLLTPSRQGSAPSASPLLPSSPFPPAMHQPAGQGGGGRMVSTGAASYLPSYHPGQPPIHSYITSNGISIDSRPGNPLPSSSPPPPHSSLHTNPSHVLTFMNFPSNAPSLNVSSQNPPPLLPHPPLQRQTSRVPIPPAPLLPPQAALPSPVPQTSLSSRPPGPYVEFSVGGGDGGPAIQWRGITMPTADQVAELLSSVSGEGGGGGQVITVWTAEPRTPPDGGLGIEGEGGGEGRGFATGPTEQQVIIQPLDQLLLPHQQHIETQQGQQAMFATRATADVTFTLNGAGPGATARQDHSQLCSLYQQTFEVYRQRRRQVKREEKERKEKEREEKKRMKREEAKKKKKKREWERWTSFYRSHDDSRGGVEDMKRTFGQDLRIDEEEEDMKNRQNYHNRSSKTHIEKTNESEKDFKKKEEDGGESPTSLRVKTATSHASVSSRDKKEKNRSSSSPHSTREEDNEDDMRWASFSSSPIASSSLYRRQSSGDRFMSGGGVTLANRRRPSAEVSLQDRRRDGEDCFETRSCVVQRVDARSTGREEEEGCHPQQRDLYERFVIERESERRGRSLPINIYEEEEKEKKRGDCGKDSSGGGVSPPFLKSLSRHHRRRREEDISARIKKEEEGREREDDDDANGNTFFSVLRKAAFSKRRGLFREDREDESRERREKKNRKEGETDTTSISKKTDDKDYPNMSIQDHREDSLDSFIRYHTPEESILASSLMEEEEEEEGEQEGPSTLAPSSHTGGVCPPDDNEPHGNRNGGGLLVNLLRKVSSSFLPERLLSPSSHLSGASGQTPPRSTAPSRRPVTREGGDNTRHFSSCDTREKSLMKDEEDTQQHVTVSASWLATGPSSGLLQSEEPQEEGSENRIERLIRRDDHDNDAIHRDNSLLVDRCQHEDRKEEERQQREKQKETQETKGEEGEPFGNGGSTRGEESSQLLRVMRDEEEIEKRFDCQEKESASSCSPPLVKSGEEELGEKREEFSSACLTEYEKRDQDNTRHTSPSPSTREDTKREEEEETLPPHAKTKKEEDTDERFSSKTKNLEETHEVVSSRVDSLSKNLSSSSSSKDSISPKEDPHSSLASSPPSTTNENSSSSSSFVYTPWTLSSYSPATSRLTALSSSSSSSSPTVLGSNSVAGEEECEGGRREEASTARGGGLPSNSHHSNRQEEEIHISGERQSSRPPPSSSLTGASHYPATASSSSSLLHSAVGSSLSSSGDAMRGAGRSNTIRSGYVNRNTSPYDSSSLSSPVPLLSSSFSSSTDMPPPVSESRVSTASMAHRRQGEEGLPARTRHECHYLSSQGSKRDGSSDLLKGAGTGEGLTRKEKAKYRRYLRRMQRRRIMIEKRQIFLLLSTYEVLPCTQSPSPPPLPLCVKEPSTAETFKPASLGVVSSSFSSSSVPPYELSPRDVEKKFEEANAIDGNERRRRSSLSLSQNTSYSTLLSRPEDTSLKPYLHNRKESHRGTVSSSSSFRAKEESLLSSSSSSFSYPNYRGYVNLFELQSEGFFLTSSSSSGSRRSVSSTSLSSHPSRHSDCEESCQGVSSSLNFPSYHRKDYASSSSDSSFMSTSTEDEDDEEMKFKKLQRKANHLEHPIHQRTSLPSSQTTASGGASSFSFSSSSSSSHSSSSSSDPFFRRSGEGPLLPGYCPPSPCLPGPPYTSATSLGGRGSTGGICASGETSSSSSFSSSCLNFFSGRTGSRSRSDEPKEEEEEEEGEKSALKATTKIERRDEVEERKNEDKREEEKRTRGGGKSADSVSRPVRREEGLYPEGESQSLGEIQWTERRRRQSPHAYVQGEDEASEKKNHRREGEKLKMEKRDEANFKKNESPLLPQSESDDTKNGSLNSSRRGSITSEGAVSLRERLLELSSKYHVWDKNTGTRGGFPRNENPSSSFSSSSLPISSSPPPPPGDTASSIASAASPPGDLHPGRNGFTSREESTATQRRSGEDEEEEKTKERESNSKQECQRHVEGERMHERRTLRGQHGEEEEGDRRGEDRSARERKRESFKKKEEEGRDHRFYSWDSQDRDTNCSRYDQRPRLLDDEGRRGSASHPRGEVEEEEEQQGLTREQLASTTSPASLWKGYSSYFQEMRERVLDQLRQNDDEEEEALRTSDAPPNQRGEEETQKNLGKGEEKKREGEERKRGSGGGGEAAVGKTSDIRHLTKNRRRRRLGWFDEEEDSDSCSGDDKKETPRRMINTTDRRRGEEEDDDRKKEKKNGGEEDHDKKNGGIDTERMKIRKKKIDEEGLGQEDLLRGGDRHKLQYAGLDWRHKEEEEVKDAGKEQPVCLGDSARSGASPQAKNTPTSSTIHPSRSQESPRASAFHRIDSSREDLLSSSSGMRSSIKREQGQYPSTSLPLLNNPSPLPSSSCSPPLHPCSPPLVPPPPPPPPPSQQLQQEAVLYRRREAADRQREEEERRRSEESNRSPTSQQRPSPSSPSLPVPSSSTHPHSSSSSSSSFLPFRQPGTSSYPLDSPSVTSLIPIRPQESFASYFQRASNTEAFQAMVEERSRRLFDGVMAALGREERYDDEQEEERRRNRQERRDHENIGEEERLPRQPIEQQEEGASSFSSFSSLPPRPSLLSSSTSTSQQGVYPLSSSSFSSSSASSSSVLPPLISSTRQDGLAVDPREGNSSSSSFSQEQERWLSHLPGMVPLEREQSLHAQASLQRQELQLSVQNRLNDIYFHQHLSQPPLHASPPGGLSPPLFQTPRLPGQRVHEETRQAEEERDRRREEGYQGVSLPRDDRGRAHPNRRPEEERRERRRGREGGGEGEEEEANDAGSISFTFNILPGNEGVAMSVFHHGGEGMVGGGNLSRAPDSNDLVDMMVTTALHALDQATDGSHPHPPSNPVFIATPPSTNPGGGGGAGFITASSSSSSSPPSWIQLFVQGVLREASEKSYVLRIVSFSQHLPELYFLFCGVLSGRFRRVVQERLFKAGMMPLLSQIFDSMPWFAPSPKRSSSSFSSSLSHKKKKKKGRFLSEKRRSLTQRGERCASSSSSSVESPSAWEKDRKKKLRHGRMEDRSLLLSCCSSSDEMEEEEEREKKGDLIGEREKKKKKAKERRGDSEERGKRKKDEKKKKNERGDLLGQTQERRKKEKEKRKKRKRRRKK</sequence>
<feature type="compositionally biased region" description="Low complexity" evidence="1">
    <location>
        <begin position="2467"/>
        <end position="2486"/>
    </location>
</feature>
<feature type="compositionally biased region" description="Low complexity" evidence="1">
    <location>
        <begin position="3859"/>
        <end position="3882"/>
    </location>
</feature>
<feature type="compositionally biased region" description="Basic and acidic residues" evidence="1">
    <location>
        <begin position="2223"/>
        <end position="2232"/>
    </location>
</feature>
<feature type="compositionally biased region" description="Polar residues" evidence="1">
    <location>
        <begin position="1840"/>
        <end position="1855"/>
    </location>
</feature>
<feature type="compositionally biased region" description="Low complexity" evidence="1">
    <location>
        <begin position="534"/>
        <end position="548"/>
    </location>
</feature>
<feature type="compositionally biased region" description="Polar residues" evidence="1">
    <location>
        <begin position="1400"/>
        <end position="1410"/>
    </location>
</feature>
<keyword evidence="3" id="KW-1185">Reference proteome</keyword>
<dbReference type="Proteomes" id="UP000221165">
    <property type="component" value="Unassembled WGS sequence"/>
</dbReference>
<feature type="compositionally biased region" description="Basic and acidic residues" evidence="1">
    <location>
        <begin position="1736"/>
        <end position="1791"/>
    </location>
</feature>
<gene>
    <name evidence="2" type="ORF">CSUI_000923</name>
</gene>
<feature type="compositionally biased region" description="Low complexity" evidence="1">
    <location>
        <begin position="2499"/>
        <end position="2514"/>
    </location>
</feature>
<feature type="compositionally biased region" description="Pro residues" evidence="1">
    <location>
        <begin position="3062"/>
        <end position="3073"/>
    </location>
</feature>
<feature type="compositionally biased region" description="Polar residues" evidence="1">
    <location>
        <begin position="33"/>
        <end position="43"/>
    </location>
</feature>
<feature type="compositionally biased region" description="Basic and acidic residues" evidence="1">
    <location>
        <begin position="2443"/>
        <end position="2466"/>
    </location>
</feature>
<feature type="compositionally biased region" description="Pro residues" evidence="1">
    <location>
        <begin position="1493"/>
        <end position="1504"/>
    </location>
</feature>
<feature type="region of interest" description="Disordered" evidence="1">
    <location>
        <begin position="3512"/>
        <end position="3896"/>
    </location>
</feature>
<feature type="compositionally biased region" description="Polar residues" evidence="1">
    <location>
        <begin position="1124"/>
        <end position="1141"/>
    </location>
</feature>
<feature type="compositionally biased region" description="Polar residues" evidence="1">
    <location>
        <begin position="3883"/>
        <end position="3896"/>
    </location>
</feature>
<protein>
    <submittedName>
        <fullName evidence="2">Uncharacterized protein</fullName>
    </submittedName>
</protein>
<feature type="compositionally biased region" description="Basic and acidic residues" evidence="1">
    <location>
        <begin position="1994"/>
        <end position="2003"/>
    </location>
</feature>
<feature type="compositionally biased region" description="Basic and acidic residues" evidence="1">
    <location>
        <begin position="2405"/>
        <end position="2415"/>
    </location>
</feature>
<evidence type="ECO:0000313" key="2">
    <source>
        <dbReference type="EMBL" id="PHJ25221.1"/>
    </source>
</evidence>
<feature type="compositionally biased region" description="Low complexity" evidence="1">
    <location>
        <begin position="2656"/>
        <end position="2677"/>
    </location>
</feature>
<feature type="region of interest" description="Disordered" evidence="1">
    <location>
        <begin position="2925"/>
        <end position="2955"/>
    </location>
</feature>
<feature type="compositionally biased region" description="Basic residues" evidence="1">
    <location>
        <begin position="4511"/>
        <end position="4528"/>
    </location>
</feature>
<feature type="compositionally biased region" description="Low complexity" evidence="1">
    <location>
        <begin position="3842"/>
        <end position="3851"/>
    </location>
</feature>
<feature type="compositionally biased region" description="Low complexity" evidence="1">
    <location>
        <begin position="2526"/>
        <end position="2544"/>
    </location>
</feature>
<feature type="region of interest" description="Disordered" evidence="1">
    <location>
        <begin position="923"/>
        <end position="1087"/>
    </location>
</feature>
<feature type="compositionally biased region" description="Basic and acidic residues" evidence="1">
    <location>
        <begin position="4460"/>
        <end position="4471"/>
    </location>
</feature>
<feature type="compositionally biased region" description="Low complexity" evidence="1">
    <location>
        <begin position="3769"/>
        <end position="3789"/>
    </location>
</feature>
<feature type="compositionally biased region" description="Basic residues" evidence="1">
    <location>
        <begin position="3580"/>
        <end position="3589"/>
    </location>
</feature>
<feature type="compositionally biased region" description="Basic and acidic residues" evidence="1">
    <location>
        <begin position="2582"/>
        <end position="2596"/>
    </location>
</feature>
<feature type="compositionally biased region" description="Low complexity" evidence="1">
    <location>
        <begin position="3096"/>
        <end position="3116"/>
    </location>
</feature>
<feature type="compositionally biased region" description="Polar residues" evidence="1">
    <location>
        <begin position="3481"/>
        <end position="3495"/>
    </location>
</feature>
<feature type="compositionally biased region" description="Basic and acidic residues" evidence="1">
    <location>
        <begin position="2386"/>
        <end position="2398"/>
    </location>
</feature>
<feature type="compositionally biased region" description="Polar residues" evidence="1">
    <location>
        <begin position="1333"/>
        <end position="1349"/>
    </location>
</feature>
<feature type="compositionally biased region" description="Low complexity" evidence="1">
    <location>
        <begin position="3327"/>
        <end position="3337"/>
    </location>
</feature>
<feature type="compositionally biased region" description="Basic and acidic residues" evidence="1">
    <location>
        <begin position="3603"/>
        <end position="3653"/>
    </location>
</feature>
<feature type="compositionally biased region" description="Low complexity" evidence="1">
    <location>
        <begin position="2974"/>
        <end position="2985"/>
    </location>
</feature>
<feature type="region of interest" description="Disordered" evidence="1">
    <location>
        <begin position="2971"/>
        <end position="2995"/>
    </location>
</feature>
<feature type="compositionally biased region" description="Polar residues" evidence="1">
    <location>
        <begin position="3711"/>
        <end position="3735"/>
    </location>
</feature>
<feature type="compositionally biased region" description="Polar residues" evidence="1">
    <location>
        <begin position="2253"/>
        <end position="2271"/>
    </location>
</feature>
<feature type="compositionally biased region" description="Basic and acidic residues" evidence="1">
    <location>
        <begin position="950"/>
        <end position="976"/>
    </location>
</feature>
<accession>A0A2C6KMI0</accession>
<feature type="compositionally biased region" description="Low complexity" evidence="1">
    <location>
        <begin position="2211"/>
        <end position="2221"/>
    </location>
</feature>
<feature type="compositionally biased region" description="Low complexity" evidence="1">
    <location>
        <begin position="3306"/>
        <end position="3318"/>
    </location>
</feature>
<feature type="compositionally biased region" description="Basic and acidic residues" evidence="1">
    <location>
        <begin position="1817"/>
        <end position="1834"/>
    </location>
</feature>
<proteinExistence type="predicted"/>
<feature type="region of interest" description="Disordered" evidence="1">
    <location>
        <begin position="33"/>
        <end position="136"/>
    </location>
</feature>
<evidence type="ECO:0000313" key="3">
    <source>
        <dbReference type="Proteomes" id="UP000221165"/>
    </source>
</evidence>
<feature type="region of interest" description="Disordered" evidence="1">
    <location>
        <begin position="460"/>
        <end position="577"/>
    </location>
</feature>
<feature type="compositionally biased region" description="Pro residues" evidence="1">
    <location>
        <begin position="1370"/>
        <end position="1385"/>
    </location>
</feature>
<feature type="compositionally biased region" description="Low complexity" evidence="1">
    <location>
        <begin position="925"/>
        <end position="936"/>
    </location>
</feature>
<feature type="compositionally biased region" description="Polar residues" evidence="1">
    <location>
        <begin position="2199"/>
        <end position="2210"/>
    </location>
</feature>
<feature type="compositionally biased region" description="Polar residues" evidence="1">
    <location>
        <begin position="709"/>
        <end position="719"/>
    </location>
</feature>
<feature type="compositionally biased region" description="Low complexity" evidence="1">
    <location>
        <begin position="2616"/>
        <end position="2633"/>
    </location>
</feature>
<feature type="region of interest" description="Disordered" evidence="1">
    <location>
        <begin position="4376"/>
        <end position="4528"/>
    </location>
</feature>
<feature type="region of interest" description="Disordered" evidence="1">
    <location>
        <begin position="675"/>
        <end position="759"/>
    </location>
</feature>
<feature type="compositionally biased region" description="Polar residues" evidence="1">
    <location>
        <begin position="2642"/>
        <end position="2655"/>
    </location>
</feature>
<feature type="compositionally biased region" description="Acidic residues" evidence="1">
    <location>
        <begin position="2138"/>
        <end position="2148"/>
    </location>
</feature>
<feature type="compositionally biased region" description="Basic and acidic residues" evidence="1">
    <location>
        <begin position="4133"/>
        <end position="4152"/>
    </location>
</feature>
<feature type="compositionally biased region" description="Basic and acidic residues" evidence="1">
    <location>
        <begin position="1049"/>
        <end position="1060"/>
    </location>
</feature>
<feature type="compositionally biased region" description="Basic and acidic residues" evidence="1">
    <location>
        <begin position="3132"/>
        <end position="3163"/>
    </location>
</feature>
<comment type="caution">
    <text evidence="2">The sequence shown here is derived from an EMBL/GenBank/DDBJ whole genome shotgun (WGS) entry which is preliminary data.</text>
</comment>
<feature type="region of interest" description="Disordered" evidence="1">
    <location>
        <begin position="3007"/>
        <end position="3497"/>
    </location>
</feature>
<feature type="compositionally biased region" description="Basic and acidic residues" evidence="1">
    <location>
        <begin position="3224"/>
        <end position="3243"/>
    </location>
</feature>
<feature type="compositionally biased region" description="Basic and acidic residues" evidence="1">
    <location>
        <begin position="1255"/>
        <end position="1280"/>
    </location>
</feature>
<feature type="compositionally biased region" description="Basic and acidic residues" evidence="1">
    <location>
        <begin position="3669"/>
        <end position="3678"/>
    </location>
</feature>
<feature type="compositionally biased region" description="Pro residues" evidence="1">
    <location>
        <begin position="1533"/>
        <end position="1542"/>
    </location>
</feature>
<feature type="compositionally biased region" description="Basic and acidic residues" evidence="1">
    <location>
        <begin position="2364"/>
        <end position="2375"/>
    </location>
</feature>
<feature type="compositionally biased region" description="Basic and acidic residues" evidence="1">
    <location>
        <begin position="2281"/>
        <end position="2336"/>
    </location>
</feature>
<feature type="compositionally biased region" description="Low complexity" evidence="1">
    <location>
        <begin position="4413"/>
        <end position="4423"/>
    </location>
</feature>
<feature type="region of interest" description="Disordered" evidence="1">
    <location>
        <begin position="826"/>
        <end position="897"/>
    </location>
</feature>
<feature type="region of interest" description="Disordered" evidence="1">
    <location>
        <begin position="1731"/>
        <end position="1934"/>
    </location>
</feature>
<feature type="compositionally biased region" description="Basic and acidic residues" evidence="1">
    <location>
        <begin position="3741"/>
        <end position="3750"/>
    </location>
</feature>
<feature type="region of interest" description="Disordered" evidence="1">
    <location>
        <begin position="606"/>
        <end position="656"/>
    </location>
</feature>
<feature type="region of interest" description="Disordered" evidence="1">
    <location>
        <begin position="2834"/>
        <end position="2888"/>
    </location>
</feature>
<feature type="compositionally biased region" description="Low complexity" evidence="1">
    <location>
        <begin position="50"/>
        <end position="62"/>
    </location>
</feature>
<feature type="compositionally biased region" description="Basic and acidic residues" evidence="1">
    <location>
        <begin position="3950"/>
        <end position="3972"/>
    </location>
</feature>
<feature type="compositionally biased region" description="Low complexity" evidence="1">
    <location>
        <begin position="516"/>
        <end position="527"/>
    </location>
</feature>
<feature type="compositionally biased region" description="Low complexity" evidence="1">
    <location>
        <begin position="3018"/>
        <end position="3046"/>
    </location>
</feature>
<dbReference type="VEuPathDB" id="ToxoDB:CSUI_000923"/>
<feature type="compositionally biased region" description="Low complexity" evidence="1">
    <location>
        <begin position="212"/>
        <end position="227"/>
    </location>
</feature>
<feature type="compositionally biased region" description="Basic and acidic residues" evidence="1">
    <location>
        <begin position="2099"/>
        <end position="2118"/>
    </location>
</feature>